<dbReference type="Gene3D" id="3.30.70.1450">
    <property type="entry name" value="Regulator of K+ conductance, C-terminal domain"/>
    <property type="match status" value="2"/>
</dbReference>
<reference evidence="10 11" key="1">
    <citation type="submission" date="2014-03" db="EMBL/GenBank/DDBJ databases">
        <title>Draft Genome Sequences of Four Burkholderia Strains.</title>
        <authorList>
            <person name="Liu X.Y."/>
            <person name="Li C.X."/>
            <person name="Xu J.H."/>
        </authorList>
    </citation>
    <scope>NUCLEOTIDE SEQUENCE [LARGE SCALE GENOMIC DNA]</scope>
    <source>
        <strain evidence="10 11">OP-1</strain>
    </source>
</reference>
<organism evidence="10 11">
    <name type="scientific">Caballeronia zhejiangensis</name>
    <dbReference type="NCBI Taxonomy" id="871203"/>
    <lineage>
        <taxon>Bacteria</taxon>
        <taxon>Pseudomonadati</taxon>
        <taxon>Pseudomonadota</taxon>
        <taxon>Betaproteobacteria</taxon>
        <taxon>Burkholderiales</taxon>
        <taxon>Burkholderiaceae</taxon>
        <taxon>Caballeronia</taxon>
    </lineage>
</organism>
<evidence type="ECO:0000256" key="6">
    <source>
        <dbReference type="ARBA" id="ARBA00022989"/>
    </source>
</evidence>
<feature type="transmembrane region" description="Helical" evidence="8">
    <location>
        <begin position="34"/>
        <end position="52"/>
    </location>
</feature>
<dbReference type="PROSITE" id="PS51202">
    <property type="entry name" value="RCK_C"/>
    <property type="match status" value="2"/>
</dbReference>
<feature type="transmembrane region" description="Helical" evidence="8">
    <location>
        <begin position="347"/>
        <end position="369"/>
    </location>
</feature>
<feature type="transmembrane region" description="Helical" evidence="8">
    <location>
        <begin position="401"/>
        <end position="424"/>
    </location>
</feature>
<dbReference type="Pfam" id="PF02080">
    <property type="entry name" value="TrkA_C"/>
    <property type="match status" value="2"/>
</dbReference>
<dbReference type="PANTHER" id="PTHR30445:SF3">
    <property type="entry name" value="TRANSPORT PROTEIN YIDE-RELATED"/>
    <property type="match status" value="1"/>
</dbReference>
<evidence type="ECO:0000256" key="4">
    <source>
        <dbReference type="ARBA" id="ARBA00022475"/>
    </source>
</evidence>
<feature type="domain" description="RCK C-terminal" evidence="9">
    <location>
        <begin position="259"/>
        <end position="343"/>
    </location>
</feature>
<evidence type="ECO:0000256" key="2">
    <source>
        <dbReference type="ARBA" id="ARBA00009854"/>
    </source>
</evidence>
<dbReference type="OrthoDB" id="8611026at2"/>
<dbReference type="InterPro" id="IPR006512">
    <property type="entry name" value="YidE_YbjL"/>
</dbReference>
<feature type="transmembrane region" description="Helical" evidence="8">
    <location>
        <begin position="94"/>
        <end position="116"/>
    </location>
</feature>
<dbReference type="GO" id="GO:0006813">
    <property type="term" value="P:potassium ion transport"/>
    <property type="evidence" value="ECO:0007669"/>
    <property type="project" value="InterPro"/>
</dbReference>
<evidence type="ECO:0000256" key="1">
    <source>
        <dbReference type="ARBA" id="ARBA00004651"/>
    </source>
</evidence>
<feature type="transmembrane region" description="Helical" evidence="8">
    <location>
        <begin position="375"/>
        <end position="394"/>
    </location>
</feature>
<proteinExistence type="inferred from homology"/>
<comment type="caution">
    <text evidence="10">The sequence shown here is derived from an EMBL/GenBank/DDBJ whole genome shotgun (WGS) entry which is preliminary data.</text>
</comment>
<evidence type="ECO:0000313" key="10">
    <source>
        <dbReference type="EMBL" id="KDR28838.1"/>
    </source>
</evidence>
<dbReference type="PANTHER" id="PTHR30445">
    <property type="entry name" value="K(+)_H(+) ANTIPORTER SUBUNIT KHTT"/>
    <property type="match status" value="1"/>
</dbReference>
<accession>A0A656QKV3</accession>
<feature type="domain" description="RCK C-terminal" evidence="9">
    <location>
        <begin position="173"/>
        <end position="258"/>
    </location>
</feature>
<name>A0A656QKV3_9BURK</name>
<comment type="subcellular location">
    <subcellularLocation>
        <location evidence="1">Cell membrane</location>
        <topology evidence="1">Multi-pass membrane protein</topology>
    </subcellularLocation>
</comment>
<dbReference type="GO" id="GO:0008324">
    <property type="term" value="F:monoatomic cation transmembrane transporter activity"/>
    <property type="evidence" value="ECO:0007669"/>
    <property type="project" value="InterPro"/>
</dbReference>
<dbReference type="InterPro" id="IPR050144">
    <property type="entry name" value="AAE_transporter"/>
</dbReference>
<evidence type="ECO:0000256" key="3">
    <source>
        <dbReference type="ARBA" id="ARBA00022448"/>
    </source>
</evidence>
<gene>
    <name evidence="10" type="ORF">BG60_09565</name>
</gene>
<evidence type="ECO:0000256" key="7">
    <source>
        <dbReference type="ARBA" id="ARBA00023136"/>
    </source>
</evidence>
<dbReference type="GO" id="GO:0005886">
    <property type="term" value="C:plasma membrane"/>
    <property type="evidence" value="ECO:0007669"/>
    <property type="project" value="UniProtKB-SubCell"/>
</dbReference>
<keyword evidence="7 8" id="KW-0472">Membrane</keyword>
<dbReference type="AlphaFoldDB" id="A0A656QKV3"/>
<dbReference type="InterPro" id="IPR036721">
    <property type="entry name" value="RCK_C_sf"/>
</dbReference>
<keyword evidence="4" id="KW-1003">Cell membrane</keyword>
<keyword evidence="11" id="KW-1185">Reference proteome</keyword>
<feature type="transmembrane region" description="Helical" evidence="8">
    <location>
        <begin position="475"/>
        <end position="492"/>
    </location>
</feature>
<protein>
    <submittedName>
        <fullName evidence="10">YidE/YbjL duplication</fullName>
    </submittedName>
</protein>
<dbReference type="Pfam" id="PF06826">
    <property type="entry name" value="Asp-Al_Ex"/>
    <property type="match status" value="2"/>
</dbReference>
<dbReference type="RefSeq" id="WP_008348513.1">
    <property type="nucleotide sequence ID" value="NZ_CP084285.1"/>
</dbReference>
<dbReference type="InterPro" id="IPR006037">
    <property type="entry name" value="RCK_C"/>
</dbReference>
<feature type="transmembrane region" description="Helical" evidence="8">
    <location>
        <begin position="504"/>
        <end position="528"/>
    </location>
</feature>
<feature type="transmembrane region" description="Helical" evidence="8">
    <location>
        <begin position="64"/>
        <end position="82"/>
    </location>
</feature>
<dbReference type="NCBIfam" id="TIGR01625">
    <property type="entry name" value="YidE_YbjL_dupl"/>
    <property type="match status" value="2"/>
</dbReference>
<evidence type="ECO:0000259" key="9">
    <source>
        <dbReference type="PROSITE" id="PS51202"/>
    </source>
</evidence>
<evidence type="ECO:0000256" key="8">
    <source>
        <dbReference type="SAM" id="Phobius"/>
    </source>
</evidence>
<keyword evidence="6 8" id="KW-1133">Transmembrane helix</keyword>
<feature type="transmembrane region" description="Helical" evidence="8">
    <location>
        <begin position="444"/>
        <end position="468"/>
    </location>
</feature>
<keyword evidence="3" id="KW-0813">Transport</keyword>
<feature type="transmembrane region" description="Helical" evidence="8">
    <location>
        <begin position="153"/>
        <end position="173"/>
    </location>
</feature>
<evidence type="ECO:0000256" key="5">
    <source>
        <dbReference type="ARBA" id="ARBA00022692"/>
    </source>
</evidence>
<dbReference type="SUPFAM" id="SSF116726">
    <property type="entry name" value="TrkA C-terminal domain-like"/>
    <property type="match status" value="2"/>
</dbReference>
<comment type="similarity">
    <text evidence="2">Belongs to the AAE transporter (TC 2.A.81) family.</text>
</comment>
<evidence type="ECO:0000313" key="11">
    <source>
        <dbReference type="Proteomes" id="UP000027451"/>
    </source>
</evidence>
<feature type="transmembrane region" description="Helical" evidence="8">
    <location>
        <begin position="12"/>
        <end position="27"/>
    </location>
</feature>
<sequence length="529" mass="55184">MDAVRTFLENQSLFALFLTIALGYLIGEINIKGVALGSGAVLFVGLAIGAFAPKSAPPPLLGTLGLLLFLYGIGIQYGAQFFRGLTSREGMKANIAACVGVIVAGLVACGFIHFGIKLADALGMFAGSGTSTASLQVAIASMKSNDAAVAYSISYPFGVAGPILLIYLLNVALKVKIQKPPAKILETAEIALRNAGLVGLRLSELSSRLPSGVAIAAVRRAHHNQLPAADLTLRADDVLLATSTDRRLLEEAAALCGEMQPGRMTSHREDLDYMRVFASNPAVVGMALGDIRFPDGVNCAIAHVRRGDADMLSTPDLILEAGDRVGLLVNRAHQATMRTFFGDSIKGTADLSFICLGIGAALGLLAGAIPLPIPGLGAFSLGLAALLLVALCLGKARRNGPFVWVMPLSANLVLRNLGLTIFLAQVGISCGPKFVDTVGTAGPILLVFSIITVFVLVAVTAICCLWIFRLPFDTSIGVICGATGNPAILAFANRVAPTDQPDIMYAMIFPSMTIVKVLFVQIAISLAAG</sequence>
<keyword evidence="5 8" id="KW-0812">Transmembrane</keyword>
<dbReference type="Proteomes" id="UP000027451">
    <property type="component" value="Unassembled WGS sequence"/>
</dbReference>
<dbReference type="EMBL" id="JFHD01000016">
    <property type="protein sequence ID" value="KDR28838.1"/>
    <property type="molecule type" value="Genomic_DNA"/>
</dbReference>